<dbReference type="Proteomes" id="UP000807306">
    <property type="component" value="Unassembled WGS sequence"/>
</dbReference>
<reference evidence="1" key="1">
    <citation type="submission" date="2020-11" db="EMBL/GenBank/DDBJ databases">
        <authorList>
            <consortium name="DOE Joint Genome Institute"/>
            <person name="Ahrendt S."/>
            <person name="Riley R."/>
            <person name="Andreopoulos W."/>
            <person name="Labutti K."/>
            <person name="Pangilinan J."/>
            <person name="Ruiz-Duenas F.J."/>
            <person name="Barrasa J.M."/>
            <person name="Sanchez-Garcia M."/>
            <person name="Camarero S."/>
            <person name="Miyauchi S."/>
            <person name="Serrano A."/>
            <person name="Linde D."/>
            <person name="Babiker R."/>
            <person name="Drula E."/>
            <person name="Ayuso-Fernandez I."/>
            <person name="Pacheco R."/>
            <person name="Padilla G."/>
            <person name="Ferreira P."/>
            <person name="Barriuso J."/>
            <person name="Kellner H."/>
            <person name="Castanera R."/>
            <person name="Alfaro M."/>
            <person name="Ramirez L."/>
            <person name="Pisabarro A.G."/>
            <person name="Kuo A."/>
            <person name="Tritt A."/>
            <person name="Lipzen A."/>
            <person name="He G."/>
            <person name="Yan M."/>
            <person name="Ng V."/>
            <person name="Cullen D."/>
            <person name="Martin F."/>
            <person name="Rosso M.-N."/>
            <person name="Henrissat B."/>
            <person name="Hibbett D."/>
            <person name="Martinez A.T."/>
            <person name="Grigoriev I.V."/>
        </authorList>
    </citation>
    <scope>NUCLEOTIDE SEQUENCE</scope>
    <source>
        <strain evidence="1">CBS 506.95</strain>
    </source>
</reference>
<evidence type="ECO:0000313" key="1">
    <source>
        <dbReference type="EMBL" id="KAF9522002.1"/>
    </source>
</evidence>
<evidence type="ECO:0000313" key="2">
    <source>
        <dbReference type="Proteomes" id="UP000807306"/>
    </source>
</evidence>
<protein>
    <submittedName>
        <fullName evidence="1">Uncharacterized protein</fullName>
    </submittedName>
</protein>
<accession>A0A9P6JI51</accession>
<keyword evidence="2" id="KW-1185">Reference proteome</keyword>
<proteinExistence type="predicted"/>
<name>A0A9P6JI51_9AGAR</name>
<dbReference type="AlphaFoldDB" id="A0A9P6JI51"/>
<sequence>MDRSMYLAPNGAGALGYRDDCTALTLKTILSGELALNWDAELGTGGHGVGVKAVVVIVDVGTQEHVGQSVGLAVMNVSEEPVEQAGQAGSAHVKVEVDVGNDTHVQPGHPVVGGIGQVVGLKVEVVVELVMVPDGAGVNAVSTAVSAWRDY</sequence>
<dbReference type="EMBL" id="MU157967">
    <property type="protein sequence ID" value="KAF9522002.1"/>
    <property type="molecule type" value="Genomic_DNA"/>
</dbReference>
<comment type="caution">
    <text evidence="1">The sequence shown here is derived from an EMBL/GenBank/DDBJ whole genome shotgun (WGS) entry which is preliminary data.</text>
</comment>
<gene>
    <name evidence="1" type="ORF">CPB83DRAFT_840813</name>
</gene>
<organism evidence="1 2">
    <name type="scientific">Crepidotus variabilis</name>
    <dbReference type="NCBI Taxonomy" id="179855"/>
    <lineage>
        <taxon>Eukaryota</taxon>
        <taxon>Fungi</taxon>
        <taxon>Dikarya</taxon>
        <taxon>Basidiomycota</taxon>
        <taxon>Agaricomycotina</taxon>
        <taxon>Agaricomycetes</taxon>
        <taxon>Agaricomycetidae</taxon>
        <taxon>Agaricales</taxon>
        <taxon>Agaricineae</taxon>
        <taxon>Crepidotaceae</taxon>
        <taxon>Crepidotus</taxon>
    </lineage>
</organism>